<protein>
    <submittedName>
        <fullName evidence="2">Phage tail protein</fullName>
    </submittedName>
</protein>
<name>A0ABZ0PSA4_9PSED</name>
<sequence>MNWILAGLVLIGLFVMARMIPKTEGAKASGIEDFNFPSAAERPIQVVFGTRKISGPNVLWYGDLKTTEITEKVKTLFRTTKTVVGHKYYMGVQLGICHGPDVELKKIIFGDVILADSTFYGDSVINIANEEYEFGGAGGKISFYSGSQYQPVNGYLSAKVGDGISRFKGLCYAVFEGFWIGNSPSPQKISFEVARFPKAPRPKLYTNGFTGTFNERIGADANPAFVVYELLTDKRYGAGIPKNLIDSESFLMAGSTLFGENFGISLVIDSAASAGQIITEIMKVIQGNLIDDPKTGKIKLKLTRNDYGNTTIPELNPSNLKAVSSYTSGSLDTGVNEIRVKYLSREHGYEERTAIAQNNALRMHKGDVESQTISMPQVTSAQIAAKIAQRELVAISSPMKSCVVECTRAFSEINVGDVVSLTWPFLGVDKQIMRVTAVNLGSLDSGGITMNLVQDVYGIFSAVYSDGSERAWTKPSVTASNVTSYEIIDAPAIFADGLTDAVLLMAEAPANAMSFKLLVQAQNDSSFIDAGEQYFTKTFSSGESLSAGIYSKASITVTGSTVGFESYSESEGLQGMGLYLISSGAGREWVYAKSTVIDNSTTARLLDVKRGIFNTRPLAHPVGAKIWAAGDLSSAIKLKYTKDEWIRFKMLTKTATNRLKDADATVVEYHYEGANSKPWRPGRLRVNGIADGGLIIDEATLQWRTRDGSDTSIVHQEQDKSQLTYCTYVVTVADESGILRTEEVSAEAWAFDNELELRRTWYFDENNELQYVEGTYADSLTFTIKAKLNGQYSDVQTITVNR</sequence>
<keyword evidence="3" id="KW-1185">Reference proteome</keyword>
<evidence type="ECO:0000259" key="1">
    <source>
        <dbReference type="Pfam" id="PF13550"/>
    </source>
</evidence>
<evidence type="ECO:0000313" key="2">
    <source>
        <dbReference type="EMBL" id="WPC03455.1"/>
    </source>
</evidence>
<dbReference type="InterPro" id="IPR032876">
    <property type="entry name" value="J_dom"/>
</dbReference>
<organism evidence="2 3">
    <name type="scientific">Pseudomonas benzenivorans</name>
    <dbReference type="NCBI Taxonomy" id="556533"/>
    <lineage>
        <taxon>Bacteria</taxon>
        <taxon>Pseudomonadati</taxon>
        <taxon>Pseudomonadota</taxon>
        <taxon>Gammaproteobacteria</taxon>
        <taxon>Pseudomonadales</taxon>
        <taxon>Pseudomonadaceae</taxon>
        <taxon>Pseudomonas</taxon>
    </lineage>
</organism>
<dbReference type="RefSeq" id="WP_318641936.1">
    <property type="nucleotide sequence ID" value="NZ_CP137892.1"/>
</dbReference>
<dbReference type="Pfam" id="PF13550">
    <property type="entry name" value="Phage-tail_3"/>
    <property type="match status" value="1"/>
</dbReference>
<gene>
    <name evidence="2" type="ORF">SBP02_11735</name>
</gene>
<proteinExistence type="predicted"/>
<feature type="domain" description="Tip attachment protein J" evidence="1">
    <location>
        <begin position="270"/>
        <end position="438"/>
    </location>
</feature>
<dbReference type="EMBL" id="CP137892">
    <property type="protein sequence ID" value="WPC03455.1"/>
    <property type="molecule type" value="Genomic_DNA"/>
</dbReference>
<evidence type="ECO:0000313" key="3">
    <source>
        <dbReference type="Proteomes" id="UP001305928"/>
    </source>
</evidence>
<accession>A0ABZ0PSA4</accession>
<dbReference type="Proteomes" id="UP001305928">
    <property type="component" value="Chromosome"/>
</dbReference>
<reference evidence="2 3" key="1">
    <citation type="submission" date="2023-11" db="EMBL/GenBank/DDBJ databases">
        <title>Complete genome of Pseudomonas benzenivorans BA3361.</title>
        <authorList>
            <person name="Shin S.Y."/>
            <person name="Song J."/>
            <person name="Kang H."/>
        </authorList>
    </citation>
    <scope>NUCLEOTIDE SEQUENCE [LARGE SCALE GENOMIC DNA]</scope>
    <source>
        <strain evidence="2 3">HNIBRBA3361</strain>
    </source>
</reference>